<gene>
    <name evidence="10" type="ORF">FD09_GL002447</name>
</gene>
<keyword evidence="5" id="KW-0720">Serine protease</keyword>
<dbReference type="InterPro" id="IPR022764">
    <property type="entry name" value="Peptidase_S54_rhomboid_dom"/>
</dbReference>
<organism evidence="10 11">
    <name type="scientific">Schleiferilactobacillus perolens DSM 12744</name>
    <dbReference type="NCBI Taxonomy" id="1423792"/>
    <lineage>
        <taxon>Bacteria</taxon>
        <taxon>Bacillati</taxon>
        <taxon>Bacillota</taxon>
        <taxon>Bacilli</taxon>
        <taxon>Lactobacillales</taxon>
        <taxon>Lactobacillaceae</taxon>
        <taxon>Schleiferilactobacillus</taxon>
    </lineage>
</organism>
<dbReference type="Gene3D" id="1.20.1540.10">
    <property type="entry name" value="Rhomboid-like"/>
    <property type="match status" value="1"/>
</dbReference>
<protein>
    <submittedName>
        <fullName evidence="10">Peptidase S54, rhomboid domain-containing protein</fullName>
    </submittedName>
</protein>
<feature type="transmembrane region" description="Helical" evidence="8">
    <location>
        <begin position="15"/>
        <end position="33"/>
    </location>
</feature>
<evidence type="ECO:0000256" key="6">
    <source>
        <dbReference type="ARBA" id="ARBA00022989"/>
    </source>
</evidence>
<dbReference type="SUPFAM" id="SSF144091">
    <property type="entry name" value="Rhomboid-like"/>
    <property type="match status" value="1"/>
</dbReference>
<dbReference type="GO" id="GO:0004252">
    <property type="term" value="F:serine-type endopeptidase activity"/>
    <property type="evidence" value="ECO:0007669"/>
    <property type="project" value="InterPro"/>
</dbReference>
<reference evidence="10 11" key="1">
    <citation type="journal article" date="2015" name="Genome Announc.">
        <title>Expanding the biotechnology potential of lactobacilli through comparative genomics of 213 strains and associated genera.</title>
        <authorList>
            <person name="Sun Z."/>
            <person name="Harris H.M."/>
            <person name="McCann A."/>
            <person name="Guo C."/>
            <person name="Argimon S."/>
            <person name="Zhang W."/>
            <person name="Yang X."/>
            <person name="Jeffery I.B."/>
            <person name="Cooney J.C."/>
            <person name="Kagawa T.F."/>
            <person name="Liu W."/>
            <person name="Song Y."/>
            <person name="Salvetti E."/>
            <person name="Wrobel A."/>
            <person name="Rasinkangas P."/>
            <person name="Parkhill J."/>
            <person name="Rea M.C."/>
            <person name="O'Sullivan O."/>
            <person name="Ritari J."/>
            <person name="Douillard F.P."/>
            <person name="Paul Ross R."/>
            <person name="Yang R."/>
            <person name="Briner A.E."/>
            <person name="Felis G.E."/>
            <person name="de Vos W.M."/>
            <person name="Barrangou R."/>
            <person name="Klaenhammer T.R."/>
            <person name="Caufield P.W."/>
            <person name="Cui Y."/>
            <person name="Zhang H."/>
            <person name="O'Toole P.W."/>
        </authorList>
    </citation>
    <scope>NUCLEOTIDE SEQUENCE [LARGE SCALE GENOMIC DNA]</scope>
    <source>
        <strain evidence="10 11">DSM 12744</strain>
    </source>
</reference>
<dbReference type="RefSeq" id="WP_235812229.1">
    <property type="nucleotide sequence ID" value="NZ_AZEC01000005.1"/>
</dbReference>
<feature type="transmembrane region" description="Helical" evidence="8">
    <location>
        <begin position="155"/>
        <end position="173"/>
    </location>
</feature>
<name>A0A0R1MYH1_9LACO</name>
<accession>A0A0R1MYH1</accession>
<dbReference type="PANTHER" id="PTHR22936">
    <property type="entry name" value="RHOMBOID-RELATED"/>
    <property type="match status" value="1"/>
</dbReference>
<dbReference type="GO" id="GO:0006508">
    <property type="term" value="P:proteolysis"/>
    <property type="evidence" value="ECO:0007669"/>
    <property type="project" value="UniProtKB-KW"/>
</dbReference>
<keyword evidence="11" id="KW-1185">Reference proteome</keyword>
<keyword evidence="7 8" id="KW-0472">Membrane</keyword>
<dbReference type="Proteomes" id="UP000051330">
    <property type="component" value="Unassembled WGS sequence"/>
</dbReference>
<dbReference type="InterPro" id="IPR002610">
    <property type="entry name" value="Peptidase_S54_rhomboid-like"/>
</dbReference>
<feature type="transmembrane region" description="Helical" evidence="8">
    <location>
        <begin position="62"/>
        <end position="89"/>
    </location>
</feature>
<feature type="transmembrane region" description="Helical" evidence="8">
    <location>
        <begin position="211"/>
        <end position="228"/>
    </location>
</feature>
<comment type="caution">
    <text evidence="10">The sequence shown here is derived from an EMBL/GenBank/DDBJ whole genome shotgun (WGS) entry which is preliminary data.</text>
</comment>
<dbReference type="STRING" id="1423792.FD09_GL002447"/>
<dbReference type="InterPro" id="IPR035952">
    <property type="entry name" value="Rhomboid-like_sf"/>
</dbReference>
<evidence type="ECO:0000256" key="4">
    <source>
        <dbReference type="ARBA" id="ARBA00022801"/>
    </source>
</evidence>
<keyword evidence="2" id="KW-0645">Protease</keyword>
<keyword evidence="6 8" id="KW-1133">Transmembrane helix</keyword>
<keyword evidence="3 8" id="KW-0812">Transmembrane</keyword>
<dbReference type="PATRIC" id="fig|1423792.3.peg.2495"/>
<dbReference type="Pfam" id="PF01694">
    <property type="entry name" value="Rhomboid"/>
    <property type="match status" value="1"/>
</dbReference>
<dbReference type="EMBL" id="AZEC01000005">
    <property type="protein sequence ID" value="KRL12908.1"/>
    <property type="molecule type" value="Genomic_DNA"/>
</dbReference>
<evidence type="ECO:0000259" key="9">
    <source>
        <dbReference type="Pfam" id="PF01694"/>
    </source>
</evidence>
<evidence type="ECO:0000256" key="5">
    <source>
        <dbReference type="ARBA" id="ARBA00022825"/>
    </source>
</evidence>
<evidence type="ECO:0000256" key="1">
    <source>
        <dbReference type="ARBA" id="ARBA00004141"/>
    </source>
</evidence>
<dbReference type="AlphaFoldDB" id="A0A0R1MYH1"/>
<evidence type="ECO:0000256" key="3">
    <source>
        <dbReference type="ARBA" id="ARBA00022692"/>
    </source>
</evidence>
<evidence type="ECO:0000313" key="11">
    <source>
        <dbReference type="Proteomes" id="UP000051330"/>
    </source>
</evidence>
<feature type="domain" description="Peptidase S54 rhomboid" evidence="9">
    <location>
        <begin position="60"/>
        <end position="196"/>
    </location>
</feature>
<keyword evidence="4" id="KW-0378">Hydrolase</keyword>
<evidence type="ECO:0000256" key="8">
    <source>
        <dbReference type="SAM" id="Phobius"/>
    </source>
</evidence>
<feature type="transmembrane region" description="Helical" evidence="8">
    <location>
        <begin position="125"/>
        <end position="143"/>
    </location>
</feature>
<comment type="subcellular location">
    <subcellularLocation>
        <location evidence="1">Membrane</location>
        <topology evidence="1">Multi-pass membrane protein</topology>
    </subcellularLocation>
</comment>
<feature type="transmembrane region" description="Helical" evidence="8">
    <location>
        <begin position="101"/>
        <end position="119"/>
    </location>
</feature>
<evidence type="ECO:0000256" key="7">
    <source>
        <dbReference type="ARBA" id="ARBA00023136"/>
    </source>
</evidence>
<sequence>MDNTQWRYYMTRLKLMPFVTYILLILTALMFVAESLLGGSTNSETLATVGANYGPFVANGEWWRLISAMFIHIGFLHIATNGVMIYAVGTQIEQLFGHWRTLVIYLGSGILGNLTSFALGRMNTLSAGASTALFGLFGAFLMLGVSYRQEPYFQMAGRQFATLIILNLVIDIVMPQVDIWGHIGGAIGGYLLGMGLALPARYGKLPWWQRILGIAVTVVAAAVLYTLGMSRYGG</sequence>
<evidence type="ECO:0000313" key="10">
    <source>
        <dbReference type="EMBL" id="KRL12908.1"/>
    </source>
</evidence>
<evidence type="ECO:0000256" key="2">
    <source>
        <dbReference type="ARBA" id="ARBA00022670"/>
    </source>
</evidence>
<proteinExistence type="predicted"/>
<dbReference type="GO" id="GO:0016020">
    <property type="term" value="C:membrane"/>
    <property type="evidence" value="ECO:0007669"/>
    <property type="project" value="UniProtKB-SubCell"/>
</dbReference>
<feature type="transmembrane region" description="Helical" evidence="8">
    <location>
        <begin position="179"/>
        <end position="199"/>
    </location>
</feature>
<dbReference type="PANTHER" id="PTHR22936:SF69">
    <property type="entry name" value="RHOMBOID-LIKE PROTEIN"/>
    <property type="match status" value="1"/>
</dbReference>